<dbReference type="InterPro" id="IPR000700">
    <property type="entry name" value="PAS-assoc_C"/>
</dbReference>
<evidence type="ECO:0000313" key="5">
    <source>
        <dbReference type="EMBL" id="SCJ58141.1"/>
    </source>
</evidence>
<dbReference type="NCBIfam" id="TIGR00229">
    <property type="entry name" value="sensory_box"/>
    <property type="match status" value="1"/>
</dbReference>
<dbReference type="EMBL" id="FMHG01000001">
    <property type="protein sequence ID" value="SCJ58141.1"/>
    <property type="molecule type" value="Genomic_DNA"/>
</dbReference>
<dbReference type="GO" id="GO:0071111">
    <property type="term" value="F:cyclic-guanylate-specific phosphodiesterase activity"/>
    <property type="evidence" value="ECO:0007669"/>
    <property type="project" value="UniProtKB-EC"/>
</dbReference>
<feature type="domain" description="PAS" evidence="2">
    <location>
        <begin position="372"/>
        <end position="443"/>
    </location>
</feature>
<dbReference type="SMART" id="SM00267">
    <property type="entry name" value="GGDEF"/>
    <property type="match status" value="1"/>
</dbReference>
<dbReference type="CDD" id="cd00130">
    <property type="entry name" value="PAS"/>
    <property type="match status" value="1"/>
</dbReference>
<organism evidence="5">
    <name type="scientific">uncultured Anaerotruncus sp</name>
    <dbReference type="NCBI Taxonomy" id="905011"/>
    <lineage>
        <taxon>Bacteria</taxon>
        <taxon>Bacillati</taxon>
        <taxon>Bacillota</taxon>
        <taxon>Clostridia</taxon>
        <taxon>Eubacteriales</taxon>
        <taxon>Oscillospiraceae</taxon>
        <taxon>Anaerotruncus</taxon>
        <taxon>environmental samples</taxon>
    </lineage>
</organism>
<evidence type="ECO:0000256" key="1">
    <source>
        <dbReference type="SAM" id="Coils"/>
    </source>
</evidence>
<keyword evidence="1" id="KW-0175">Coiled coil</keyword>
<feature type="coiled-coil region" evidence="1">
    <location>
        <begin position="480"/>
        <end position="507"/>
    </location>
</feature>
<dbReference type="PANTHER" id="PTHR44757">
    <property type="entry name" value="DIGUANYLATE CYCLASE DGCP"/>
    <property type="match status" value="1"/>
</dbReference>
<dbReference type="SUPFAM" id="SSF55785">
    <property type="entry name" value="PYP-like sensor domain (PAS domain)"/>
    <property type="match status" value="3"/>
</dbReference>
<dbReference type="Gene3D" id="3.30.70.270">
    <property type="match status" value="1"/>
</dbReference>
<dbReference type="SUPFAM" id="SSF55073">
    <property type="entry name" value="Nucleotide cyclase"/>
    <property type="match status" value="1"/>
</dbReference>
<dbReference type="InterPro" id="IPR000014">
    <property type="entry name" value="PAS"/>
</dbReference>
<keyword evidence="5" id="KW-0378">Hydrolase</keyword>
<dbReference type="PROSITE" id="PS50113">
    <property type="entry name" value="PAC"/>
    <property type="match status" value="2"/>
</dbReference>
<dbReference type="Pfam" id="PF08447">
    <property type="entry name" value="PAS_3"/>
    <property type="match status" value="1"/>
</dbReference>
<feature type="domain" description="PAC" evidence="3">
    <location>
        <begin position="445"/>
        <end position="496"/>
    </location>
</feature>
<dbReference type="PROSITE" id="PS50887">
    <property type="entry name" value="GGDEF"/>
    <property type="match status" value="1"/>
</dbReference>
<proteinExistence type="predicted"/>
<dbReference type="EC" id="3.1.4.52" evidence="5"/>
<dbReference type="SMART" id="SM00091">
    <property type="entry name" value="PAS"/>
    <property type="match status" value="2"/>
</dbReference>
<gene>
    <name evidence="5" type="primary">gmr_6</name>
    <name evidence="5" type="ORF">SAMEA3545359_00907</name>
</gene>
<dbReference type="Gene3D" id="3.30.450.20">
    <property type="entry name" value="PAS domain"/>
    <property type="match status" value="3"/>
</dbReference>
<evidence type="ECO:0000259" key="3">
    <source>
        <dbReference type="PROSITE" id="PS50113"/>
    </source>
</evidence>
<accession>A0A1C6HKP3</accession>
<dbReference type="SMART" id="SM00086">
    <property type="entry name" value="PAC"/>
    <property type="match status" value="2"/>
</dbReference>
<dbReference type="AlphaFoldDB" id="A0A1C6HKP3"/>
<dbReference type="InterPro" id="IPR029787">
    <property type="entry name" value="Nucleotide_cyclase"/>
</dbReference>
<dbReference type="PANTHER" id="PTHR44757:SF2">
    <property type="entry name" value="BIOFILM ARCHITECTURE MAINTENANCE PROTEIN MBAA"/>
    <property type="match status" value="1"/>
</dbReference>
<dbReference type="InterPro" id="IPR001610">
    <property type="entry name" value="PAC"/>
</dbReference>
<dbReference type="PROSITE" id="PS50112">
    <property type="entry name" value="PAS"/>
    <property type="match status" value="1"/>
</dbReference>
<dbReference type="Pfam" id="PF13426">
    <property type="entry name" value="PAS_9"/>
    <property type="match status" value="1"/>
</dbReference>
<sequence length="812" mass="92213">MQQDATNILDDLGNVAVYVISREDHRILYYNRRVERVSPQVRVGMICHQVWPEGCQNCPLHTIGDAETSTSISSGDAFGEVVDISATKTVWEDGTPAYIITVAPHQFTEIEQQAILDRELLMRGILQIYDSVVSVDLSQDSYTFLSQYRGPGKQPFGRTGTYSELIGGVADRLEEPERQAYLSAFMPAAARQVWQNTAKDPYLQHRWRDALEEEPRWYETWLVRVQDPFGQRQLAVLLSRCIQQQKEDEQRLQEALEIDNQNLRGVCGKYIVRDQNVYLLQGSDRYFQLLDTSPSDYRDGIFPGMDPRQRRRYICMMVEKSALHEPISLEFARQKKDGSTQWLQVQFIYTGQRGNAPLYYGILVDITARKMLEKEHHELFEQLPVGVAKLLLDRDLSLLEANRAYLDILGCEMADMIDGALAWVHPDDRDQVQREVEAARGGAPLDMEMRVRRRDGTVVWVQVQGRPAGELDGVPVTQVVVREKTDRHRMRQELEDLRARYRQVIEGGECRPTLYDGATGQFIKPPEQQPGSLSGSVVFDYDLKEDQLTFSEPFLAYFGGEQRVFTKARRLLAHTRLIHPDDRAALRAVLEYCRRERGPVRCYLRFHTLARGMQRFSVSISSLWDQSGSRVLGLVGKIVHDVEQPAEESSPRRDALTGLYDRQALVRQVETYLRFGQQKLGLILVDIDDFSGVNAELGHVAGDALLRNIAGRLRRSVDGHDIVARSGGDQFALLLKGLDGREDLEERLQQVLAKLYQPFSAPHAARGLKMSIGVCCAPDEAATCRQLLARAEEAVQRAKKLGGGRCVLYGEM</sequence>
<dbReference type="CDD" id="cd01949">
    <property type="entry name" value="GGDEF"/>
    <property type="match status" value="1"/>
</dbReference>
<dbReference type="Pfam" id="PF00990">
    <property type="entry name" value="GGDEF"/>
    <property type="match status" value="1"/>
</dbReference>
<dbReference type="InterPro" id="IPR035965">
    <property type="entry name" value="PAS-like_dom_sf"/>
</dbReference>
<evidence type="ECO:0000259" key="4">
    <source>
        <dbReference type="PROSITE" id="PS50887"/>
    </source>
</evidence>
<dbReference type="NCBIfam" id="TIGR00254">
    <property type="entry name" value="GGDEF"/>
    <property type="match status" value="1"/>
</dbReference>
<evidence type="ECO:0000259" key="2">
    <source>
        <dbReference type="PROSITE" id="PS50112"/>
    </source>
</evidence>
<feature type="domain" description="PAC" evidence="3">
    <location>
        <begin position="327"/>
        <end position="378"/>
    </location>
</feature>
<dbReference type="InterPro" id="IPR013655">
    <property type="entry name" value="PAS_fold_3"/>
</dbReference>
<reference evidence="5" key="1">
    <citation type="submission" date="2015-09" db="EMBL/GenBank/DDBJ databases">
        <authorList>
            <consortium name="Pathogen Informatics"/>
        </authorList>
    </citation>
    <scope>NUCLEOTIDE SEQUENCE</scope>
    <source>
        <strain evidence="5">2789STDY5834896</strain>
    </source>
</reference>
<dbReference type="InterPro" id="IPR000160">
    <property type="entry name" value="GGDEF_dom"/>
</dbReference>
<name>A0A1C6HKP3_9FIRM</name>
<feature type="domain" description="GGDEF" evidence="4">
    <location>
        <begin position="678"/>
        <end position="811"/>
    </location>
</feature>
<dbReference type="InterPro" id="IPR052155">
    <property type="entry name" value="Biofilm_reg_signaling"/>
</dbReference>
<dbReference type="InterPro" id="IPR043128">
    <property type="entry name" value="Rev_trsase/Diguanyl_cyclase"/>
</dbReference>
<protein>
    <submittedName>
        <fullName evidence="5">Cyclic di-GMP phosphodiesterase Gmr</fullName>
        <ecNumber evidence="5">3.1.4.52</ecNumber>
    </submittedName>
</protein>